<accession>A0A350P152</accession>
<organism evidence="1 2">
    <name type="scientific">Alteromonas australica</name>
    <dbReference type="NCBI Taxonomy" id="589873"/>
    <lineage>
        <taxon>Bacteria</taxon>
        <taxon>Pseudomonadati</taxon>
        <taxon>Pseudomonadota</taxon>
        <taxon>Gammaproteobacteria</taxon>
        <taxon>Alteromonadales</taxon>
        <taxon>Alteromonadaceae</taxon>
        <taxon>Alteromonas/Salinimonas group</taxon>
        <taxon>Alteromonas</taxon>
    </lineage>
</organism>
<dbReference type="EMBL" id="DNAN01000161">
    <property type="protein sequence ID" value="HAW75019.1"/>
    <property type="molecule type" value="Genomic_DNA"/>
</dbReference>
<sequence length="292" mass="32819">MQNSFFTNFQLDSDALLERLTTVGGSDVNILASGDHEKITKLYRQKRQEIDPDDLSTVWPVLMGHITEEVNLEWVQLKHQVEIINRQRVLYGKGQPRMRCTIDGSIDDYKGQQAVIDAKFTMGRPFAGEDWKDVIPRLCRHYSPQLHWNAYLIEENTGRPCPMGLLSIIRAGAEPTLHEFVIDPNYQQELIGLATYFLGCLDMGIPPDDIAPQEAPVPQEDTIPVDMSETDQSAEWERLAGVYTQTVGAAEACKEAESKIKKLVPVNASVAFGHGIQVKVAKNKAKRIEVMK</sequence>
<comment type="caution">
    <text evidence="1">The sequence shown here is derived from an EMBL/GenBank/DDBJ whole genome shotgun (WGS) entry which is preliminary data.</text>
</comment>
<dbReference type="AlphaFoldDB" id="A0A350P152"/>
<proteinExistence type="predicted"/>
<evidence type="ECO:0000313" key="1">
    <source>
        <dbReference type="EMBL" id="HAW75019.1"/>
    </source>
</evidence>
<reference evidence="1 2" key="1">
    <citation type="journal article" date="2018" name="Nat. Biotechnol.">
        <title>A standardized bacterial taxonomy based on genome phylogeny substantially revises the tree of life.</title>
        <authorList>
            <person name="Parks D.H."/>
            <person name="Chuvochina M."/>
            <person name="Waite D.W."/>
            <person name="Rinke C."/>
            <person name="Skarshewski A."/>
            <person name="Chaumeil P.A."/>
            <person name="Hugenholtz P."/>
        </authorList>
    </citation>
    <scope>NUCLEOTIDE SEQUENCE [LARGE SCALE GENOMIC DNA]</scope>
    <source>
        <strain evidence="1">UBA11978</strain>
    </source>
</reference>
<dbReference type="Proteomes" id="UP000263517">
    <property type="component" value="Unassembled WGS sequence"/>
</dbReference>
<evidence type="ECO:0008006" key="3">
    <source>
        <dbReference type="Google" id="ProtNLM"/>
    </source>
</evidence>
<gene>
    <name evidence="1" type="ORF">DCW74_04695</name>
</gene>
<name>A0A350P152_9ALTE</name>
<evidence type="ECO:0000313" key="2">
    <source>
        <dbReference type="Proteomes" id="UP000263517"/>
    </source>
</evidence>
<protein>
    <recommendedName>
        <fullName evidence="3">YqaJ viral recombinase domain-containing protein</fullName>
    </recommendedName>
</protein>